<sequence length="71" mass="7973">MPEPKITPFAASGPEVIPELQMDPRHRRSGARGACRELSFGPGDELELNSGRDDDFDEAYESRQKKRNKKG</sequence>
<feature type="non-terminal residue" evidence="2">
    <location>
        <position position="71"/>
    </location>
</feature>
<comment type="caution">
    <text evidence="2">The sequence shown here is derived from an EMBL/GenBank/DDBJ whole genome shotgun (WGS) entry which is preliminary data.</text>
</comment>
<gene>
    <name evidence="2" type="ORF">SLEP1_g58476</name>
</gene>
<dbReference type="Proteomes" id="UP001054252">
    <property type="component" value="Unassembled WGS sequence"/>
</dbReference>
<evidence type="ECO:0000256" key="1">
    <source>
        <dbReference type="SAM" id="MobiDB-lite"/>
    </source>
</evidence>
<organism evidence="2 3">
    <name type="scientific">Rubroshorea leprosula</name>
    <dbReference type="NCBI Taxonomy" id="152421"/>
    <lineage>
        <taxon>Eukaryota</taxon>
        <taxon>Viridiplantae</taxon>
        <taxon>Streptophyta</taxon>
        <taxon>Embryophyta</taxon>
        <taxon>Tracheophyta</taxon>
        <taxon>Spermatophyta</taxon>
        <taxon>Magnoliopsida</taxon>
        <taxon>eudicotyledons</taxon>
        <taxon>Gunneridae</taxon>
        <taxon>Pentapetalae</taxon>
        <taxon>rosids</taxon>
        <taxon>malvids</taxon>
        <taxon>Malvales</taxon>
        <taxon>Dipterocarpaceae</taxon>
        <taxon>Rubroshorea</taxon>
    </lineage>
</organism>
<feature type="region of interest" description="Disordered" evidence="1">
    <location>
        <begin position="1"/>
        <end position="71"/>
    </location>
</feature>
<proteinExistence type="predicted"/>
<evidence type="ECO:0000313" key="2">
    <source>
        <dbReference type="EMBL" id="GKV51852.1"/>
    </source>
</evidence>
<protein>
    <submittedName>
        <fullName evidence="2">Uncharacterized protein</fullName>
    </submittedName>
</protein>
<dbReference type="AlphaFoldDB" id="A0AAV5MTY9"/>
<evidence type="ECO:0000313" key="3">
    <source>
        <dbReference type="Proteomes" id="UP001054252"/>
    </source>
</evidence>
<keyword evidence="3" id="KW-1185">Reference proteome</keyword>
<accession>A0AAV5MTY9</accession>
<name>A0AAV5MTY9_9ROSI</name>
<reference evidence="2 3" key="1">
    <citation type="journal article" date="2021" name="Commun. Biol.">
        <title>The genome of Shorea leprosula (Dipterocarpaceae) highlights the ecological relevance of drought in aseasonal tropical rainforests.</title>
        <authorList>
            <person name="Ng K.K.S."/>
            <person name="Kobayashi M.J."/>
            <person name="Fawcett J.A."/>
            <person name="Hatakeyama M."/>
            <person name="Paape T."/>
            <person name="Ng C.H."/>
            <person name="Ang C.C."/>
            <person name="Tnah L.H."/>
            <person name="Lee C.T."/>
            <person name="Nishiyama T."/>
            <person name="Sese J."/>
            <person name="O'Brien M.J."/>
            <person name="Copetti D."/>
            <person name="Mohd Noor M.I."/>
            <person name="Ong R.C."/>
            <person name="Putra M."/>
            <person name="Sireger I.Z."/>
            <person name="Indrioko S."/>
            <person name="Kosugi Y."/>
            <person name="Izuno A."/>
            <person name="Isagi Y."/>
            <person name="Lee S.L."/>
            <person name="Shimizu K.K."/>
        </authorList>
    </citation>
    <scope>NUCLEOTIDE SEQUENCE [LARGE SCALE GENOMIC DNA]</scope>
    <source>
        <strain evidence="2">214</strain>
    </source>
</reference>
<dbReference type="EMBL" id="BPVZ01000553">
    <property type="protein sequence ID" value="GKV51852.1"/>
    <property type="molecule type" value="Genomic_DNA"/>
</dbReference>